<evidence type="ECO:0000256" key="1">
    <source>
        <dbReference type="ARBA" id="ARBA00001933"/>
    </source>
</evidence>
<dbReference type="Pfam" id="PF00266">
    <property type="entry name" value="Aminotran_5"/>
    <property type="match status" value="1"/>
</dbReference>
<evidence type="ECO:0000256" key="7">
    <source>
        <dbReference type="ARBA" id="ARBA00023004"/>
    </source>
</evidence>
<evidence type="ECO:0000313" key="13">
    <source>
        <dbReference type="Proteomes" id="UP000293583"/>
    </source>
</evidence>
<dbReference type="Proteomes" id="UP000293583">
    <property type="component" value="Unassembled WGS sequence"/>
</dbReference>
<dbReference type="PANTHER" id="PTHR11601:SF34">
    <property type="entry name" value="CYSTEINE DESULFURASE"/>
    <property type="match status" value="1"/>
</dbReference>
<keyword evidence="7" id="KW-0408">Iron</keyword>
<dbReference type="AlphaFoldDB" id="A0A4Q9BFT9"/>
<reference evidence="12 13" key="1">
    <citation type="submission" date="2019-02" db="EMBL/GenBank/DDBJ databases">
        <title>Genome of a new Bacteroidetes strain.</title>
        <authorList>
            <person name="Pitt A."/>
        </authorList>
    </citation>
    <scope>NUCLEOTIDE SEQUENCE [LARGE SCALE GENOMIC DNA]</scope>
    <source>
        <strain evidence="12 13">103A-SOEBACH</strain>
    </source>
</reference>
<evidence type="ECO:0000259" key="11">
    <source>
        <dbReference type="Pfam" id="PF00266"/>
    </source>
</evidence>
<comment type="catalytic activity">
    <reaction evidence="9">
        <text>(sulfur carrier)-H + L-cysteine = (sulfur carrier)-SH + L-alanine</text>
        <dbReference type="Rhea" id="RHEA:43892"/>
        <dbReference type="Rhea" id="RHEA-COMP:14737"/>
        <dbReference type="Rhea" id="RHEA-COMP:14739"/>
        <dbReference type="ChEBI" id="CHEBI:29917"/>
        <dbReference type="ChEBI" id="CHEBI:35235"/>
        <dbReference type="ChEBI" id="CHEBI:57972"/>
        <dbReference type="ChEBI" id="CHEBI:64428"/>
        <dbReference type="EC" id="2.8.1.7"/>
    </reaction>
</comment>
<evidence type="ECO:0000256" key="6">
    <source>
        <dbReference type="ARBA" id="ARBA00022898"/>
    </source>
</evidence>
<keyword evidence="8" id="KW-0411">Iron-sulfur</keyword>
<evidence type="ECO:0000256" key="10">
    <source>
        <dbReference type="RuleBase" id="RU004504"/>
    </source>
</evidence>
<proteinExistence type="inferred from homology"/>
<dbReference type="Gene3D" id="3.40.640.10">
    <property type="entry name" value="Type I PLP-dependent aspartate aminotransferase-like (Major domain)"/>
    <property type="match status" value="1"/>
</dbReference>
<dbReference type="EC" id="2.8.1.7" evidence="3"/>
<dbReference type="Gene3D" id="3.90.1150.10">
    <property type="entry name" value="Aspartate Aminotransferase, domain 1"/>
    <property type="match status" value="1"/>
</dbReference>
<dbReference type="InterPro" id="IPR016454">
    <property type="entry name" value="Cysteine_dSase"/>
</dbReference>
<dbReference type="GO" id="GO:0031071">
    <property type="term" value="F:cysteine desulfurase activity"/>
    <property type="evidence" value="ECO:0007669"/>
    <property type="project" value="UniProtKB-EC"/>
</dbReference>
<keyword evidence="5" id="KW-0479">Metal-binding</keyword>
<accession>A0A4Q9BFT9</accession>
<comment type="caution">
    <text evidence="12">The sequence shown here is derived from an EMBL/GenBank/DDBJ whole genome shotgun (WGS) entry which is preliminary data.</text>
</comment>
<dbReference type="InterPro" id="IPR015421">
    <property type="entry name" value="PyrdxlP-dep_Trfase_major"/>
</dbReference>
<sequence>MSDKTPIYLDNAATTSVDPAVWAEMQPYFENFTANPSSIHSHGRQAKVAVEKARKTIATLLGASPSEIFFTSGGTEADNTVLQSAVLHGGCKVIITSPLEHHAVLHTAEAWAKLGLAELKLVRVNPDGAIDLAHLEELLASSDKAIVSLMHGNNEIGNLLDLNAVGDLCEQYGALFHSDTVQTMGHYKHDASALKVHFMVGAAHKFHGPKGIGFLYAKAGTKFSPLMHGGAQERNQRGGTENVYGMIGIAKALEMAYSAMDEHATYIKGLKAYFIEGLQKQFPGISFNGASGDVENSLYTVLNVRFPSVADGDMLLFQLDIEKISASGGSACSSGTSVGSHVLSALNPTATGAAVRFSFSKNNTRTEIDRVLEVLKNIVS</sequence>
<evidence type="ECO:0000256" key="2">
    <source>
        <dbReference type="ARBA" id="ARBA00006490"/>
    </source>
</evidence>
<evidence type="ECO:0000256" key="8">
    <source>
        <dbReference type="ARBA" id="ARBA00023014"/>
    </source>
</evidence>
<dbReference type="PROSITE" id="PS00595">
    <property type="entry name" value="AA_TRANSFER_CLASS_5"/>
    <property type="match status" value="1"/>
</dbReference>
<organism evidence="12 13">
    <name type="scientific">Aquirufa antheringensis</name>
    <dbReference type="NCBI Taxonomy" id="2516559"/>
    <lineage>
        <taxon>Bacteria</taxon>
        <taxon>Pseudomonadati</taxon>
        <taxon>Bacteroidota</taxon>
        <taxon>Cytophagia</taxon>
        <taxon>Cytophagales</taxon>
        <taxon>Flectobacillaceae</taxon>
        <taxon>Aquirufa</taxon>
    </lineage>
</organism>
<gene>
    <name evidence="12" type="ORF">EWU20_05615</name>
</gene>
<dbReference type="RefSeq" id="WP_130895253.1">
    <property type="nucleotide sequence ID" value="NZ_CP049835.1"/>
</dbReference>
<dbReference type="Gene3D" id="1.10.260.50">
    <property type="match status" value="1"/>
</dbReference>
<dbReference type="SUPFAM" id="SSF53383">
    <property type="entry name" value="PLP-dependent transferases"/>
    <property type="match status" value="1"/>
</dbReference>
<evidence type="ECO:0000256" key="3">
    <source>
        <dbReference type="ARBA" id="ARBA00012239"/>
    </source>
</evidence>
<dbReference type="InterPro" id="IPR015422">
    <property type="entry name" value="PyrdxlP-dep_Trfase_small"/>
</dbReference>
<name>A0A4Q9BFT9_9BACT</name>
<dbReference type="InterPro" id="IPR020578">
    <property type="entry name" value="Aminotrans_V_PyrdxlP_BS"/>
</dbReference>
<dbReference type="GO" id="GO:0051536">
    <property type="term" value="F:iron-sulfur cluster binding"/>
    <property type="evidence" value="ECO:0007669"/>
    <property type="project" value="UniProtKB-KW"/>
</dbReference>
<feature type="domain" description="Aminotransferase class V" evidence="11">
    <location>
        <begin position="7"/>
        <end position="371"/>
    </location>
</feature>
<dbReference type="InterPro" id="IPR015424">
    <property type="entry name" value="PyrdxlP-dep_Trfase"/>
</dbReference>
<keyword evidence="6" id="KW-0663">Pyridoxal phosphate</keyword>
<evidence type="ECO:0000256" key="5">
    <source>
        <dbReference type="ARBA" id="ARBA00022723"/>
    </source>
</evidence>
<keyword evidence="13" id="KW-1185">Reference proteome</keyword>
<keyword evidence="4" id="KW-0808">Transferase</keyword>
<dbReference type="InterPro" id="IPR000192">
    <property type="entry name" value="Aminotrans_V_dom"/>
</dbReference>
<dbReference type="OrthoDB" id="9804366at2"/>
<dbReference type="EMBL" id="SEWY01000002">
    <property type="protein sequence ID" value="TBH74621.1"/>
    <property type="molecule type" value="Genomic_DNA"/>
</dbReference>
<protein>
    <recommendedName>
        <fullName evidence="3">cysteine desulfurase</fullName>
        <ecNumber evidence="3">2.8.1.7</ecNumber>
    </recommendedName>
</protein>
<comment type="similarity">
    <text evidence="2">Belongs to the class-V pyridoxal-phosphate-dependent aminotransferase family. NifS/IscS subfamily.</text>
</comment>
<evidence type="ECO:0000256" key="4">
    <source>
        <dbReference type="ARBA" id="ARBA00022679"/>
    </source>
</evidence>
<comment type="cofactor">
    <cofactor evidence="1 10">
        <name>pyridoxal 5'-phosphate</name>
        <dbReference type="ChEBI" id="CHEBI:597326"/>
    </cofactor>
</comment>
<dbReference type="PIRSF" id="PIRSF005572">
    <property type="entry name" value="NifS"/>
    <property type="match status" value="1"/>
</dbReference>
<dbReference type="GO" id="GO:0046872">
    <property type="term" value="F:metal ion binding"/>
    <property type="evidence" value="ECO:0007669"/>
    <property type="project" value="UniProtKB-KW"/>
</dbReference>
<evidence type="ECO:0000313" key="12">
    <source>
        <dbReference type="EMBL" id="TBH74621.1"/>
    </source>
</evidence>
<evidence type="ECO:0000256" key="9">
    <source>
        <dbReference type="ARBA" id="ARBA00050776"/>
    </source>
</evidence>
<dbReference type="PANTHER" id="PTHR11601">
    <property type="entry name" value="CYSTEINE DESULFURYLASE FAMILY MEMBER"/>
    <property type="match status" value="1"/>
</dbReference>